<dbReference type="Pfam" id="PF01656">
    <property type="entry name" value="CbiA"/>
    <property type="match status" value="1"/>
</dbReference>
<reference evidence="11" key="2">
    <citation type="journal article" date="2020" name="Microorganisms">
        <title>Osmotic Adaptation and Compatible Solute Biosynthesis of Phototrophic Bacteria as Revealed from Genome Analyses.</title>
        <authorList>
            <person name="Imhoff J.F."/>
            <person name="Rahn T."/>
            <person name="Kunzel S."/>
            <person name="Keller A."/>
            <person name="Neulinger S.C."/>
        </authorList>
    </citation>
    <scope>NUCLEOTIDE SEQUENCE</scope>
    <source>
        <strain evidence="11">DSM 11080</strain>
    </source>
</reference>
<gene>
    <name evidence="7" type="primary">cobQ</name>
    <name evidence="11" type="ORF">CKO40_05115</name>
</gene>
<comment type="similarity">
    <text evidence="2 7">Belongs to the CobB/CobQ family. CobQ subfamily.</text>
</comment>
<comment type="pathway">
    <text evidence="1 7">Cofactor biosynthesis; adenosylcobalamin biosynthesis.</text>
</comment>
<feature type="region of interest" description="Disordered" evidence="8">
    <location>
        <begin position="44"/>
        <end position="68"/>
    </location>
</feature>
<keyword evidence="4 7" id="KW-0169">Cobalamin biosynthesis</keyword>
<dbReference type="SUPFAM" id="SSF52540">
    <property type="entry name" value="P-loop containing nucleoside triphosphate hydrolases"/>
    <property type="match status" value="1"/>
</dbReference>
<accession>A0AAJ0U2C2</accession>
<evidence type="ECO:0000313" key="11">
    <source>
        <dbReference type="EMBL" id="MBK1703936.1"/>
    </source>
</evidence>
<evidence type="ECO:0000256" key="2">
    <source>
        <dbReference type="ARBA" id="ARBA00006205"/>
    </source>
</evidence>
<evidence type="ECO:0000313" key="12">
    <source>
        <dbReference type="Proteomes" id="UP001296776"/>
    </source>
</evidence>
<dbReference type="Pfam" id="PF07685">
    <property type="entry name" value="GATase_3"/>
    <property type="match status" value="1"/>
</dbReference>
<dbReference type="InterPro" id="IPR002586">
    <property type="entry name" value="CobQ/CobB/MinD/ParA_Nub-bd_dom"/>
</dbReference>
<dbReference type="Proteomes" id="UP001296776">
    <property type="component" value="Unassembled WGS sequence"/>
</dbReference>
<dbReference type="InterPro" id="IPR033949">
    <property type="entry name" value="CobQ_GATase1"/>
</dbReference>
<proteinExistence type="inferred from homology"/>
<dbReference type="AlphaFoldDB" id="A0AAJ0U2C2"/>
<organism evidence="11 12">
    <name type="scientific">Halochromatium glycolicum</name>
    <dbReference type="NCBI Taxonomy" id="85075"/>
    <lineage>
        <taxon>Bacteria</taxon>
        <taxon>Pseudomonadati</taxon>
        <taxon>Pseudomonadota</taxon>
        <taxon>Gammaproteobacteria</taxon>
        <taxon>Chromatiales</taxon>
        <taxon>Chromatiaceae</taxon>
        <taxon>Halochromatium</taxon>
    </lineage>
</organism>
<evidence type="ECO:0000256" key="8">
    <source>
        <dbReference type="SAM" id="MobiDB-lite"/>
    </source>
</evidence>
<feature type="active site" description="Nucleophile" evidence="7">
    <location>
        <position position="345"/>
    </location>
</feature>
<evidence type="ECO:0000259" key="9">
    <source>
        <dbReference type="Pfam" id="PF01656"/>
    </source>
</evidence>
<evidence type="ECO:0000256" key="7">
    <source>
        <dbReference type="HAMAP-Rule" id="MF_00028"/>
    </source>
</evidence>
<evidence type="ECO:0000256" key="1">
    <source>
        <dbReference type="ARBA" id="ARBA00004953"/>
    </source>
</evidence>
<dbReference type="RefSeq" id="WP_200345224.1">
    <property type="nucleotide sequence ID" value="NZ_NRSJ01000006.1"/>
</dbReference>
<feature type="domain" description="CobQ/CobB/MinD/ParA nucleotide binding" evidence="9">
    <location>
        <begin position="1"/>
        <end position="249"/>
    </location>
</feature>
<dbReference type="CDD" id="cd01750">
    <property type="entry name" value="GATase1_CobQ"/>
    <property type="match status" value="1"/>
</dbReference>
<reference evidence="11" key="1">
    <citation type="submission" date="2017-08" db="EMBL/GenBank/DDBJ databases">
        <authorList>
            <person name="Imhoff J.F."/>
            <person name="Rahn T."/>
            <person name="Kuenzel S."/>
            <person name="Neulinger S.C."/>
        </authorList>
    </citation>
    <scope>NUCLEOTIDE SEQUENCE</scope>
    <source>
        <strain evidence="11">DSM 11080</strain>
    </source>
</reference>
<dbReference type="InterPro" id="IPR029062">
    <property type="entry name" value="Class_I_gatase-like"/>
</dbReference>
<keyword evidence="5 7" id="KW-0315">Glutamine amidotransferase</keyword>
<dbReference type="InterPro" id="IPR004459">
    <property type="entry name" value="CobQ_synth"/>
</dbReference>
<name>A0AAJ0U2C2_9GAMM</name>
<dbReference type="GO" id="GO:0003824">
    <property type="term" value="F:catalytic activity"/>
    <property type="evidence" value="ECO:0007669"/>
    <property type="project" value="InterPro"/>
</dbReference>
<dbReference type="Gene3D" id="3.40.50.880">
    <property type="match status" value="1"/>
</dbReference>
<evidence type="ECO:0000256" key="3">
    <source>
        <dbReference type="ARBA" id="ARBA00019833"/>
    </source>
</evidence>
<dbReference type="PROSITE" id="PS51274">
    <property type="entry name" value="GATASE_COBBQ"/>
    <property type="match status" value="1"/>
</dbReference>
<dbReference type="InterPro" id="IPR027417">
    <property type="entry name" value="P-loop_NTPase"/>
</dbReference>
<protein>
    <recommendedName>
        <fullName evidence="3 7">Cobyric acid synthase</fullName>
    </recommendedName>
</protein>
<dbReference type="InterPro" id="IPR011698">
    <property type="entry name" value="GATase_3"/>
</dbReference>
<dbReference type="GO" id="GO:0009236">
    <property type="term" value="P:cobalamin biosynthetic process"/>
    <property type="evidence" value="ECO:0007669"/>
    <property type="project" value="UniProtKB-UniRule"/>
</dbReference>
<keyword evidence="12" id="KW-1185">Reference proteome</keyword>
<evidence type="ECO:0000256" key="6">
    <source>
        <dbReference type="ARBA" id="ARBA00025166"/>
    </source>
</evidence>
<dbReference type="NCBIfam" id="NF001989">
    <property type="entry name" value="PRK00784.1"/>
    <property type="match status" value="1"/>
</dbReference>
<evidence type="ECO:0000259" key="10">
    <source>
        <dbReference type="Pfam" id="PF07685"/>
    </source>
</evidence>
<feature type="active site" evidence="7">
    <location>
        <position position="446"/>
    </location>
</feature>
<dbReference type="PANTHER" id="PTHR21343:SF1">
    <property type="entry name" value="COBYRIC ACID SYNTHASE"/>
    <property type="match status" value="1"/>
</dbReference>
<dbReference type="NCBIfam" id="TIGR00313">
    <property type="entry name" value="cobQ"/>
    <property type="match status" value="1"/>
</dbReference>
<evidence type="ECO:0000256" key="5">
    <source>
        <dbReference type="ARBA" id="ARBA00022962"/>
    </source>
</evidence>
<comment type="caution">
    <text evidence="11">The sequence shown here is derived from an EMBL/GenBank/DDBJ whole genome shotgun (WGS) entry which is preliminary data.</text>
</comment>
<dbReference type="SUPFAM" id="SSF52317">
    <property type="entry name" value="Class I glutamine amidotransferase-like"/>
    <property type="match status" value="1"/>
</dbReference>
<dbReference type="GO" id="GO:0015420">
    <property type="term" value="F:ABC-type vitamin B12 transporter activity"/>
    <property type="evidence" value="ECO:0007669"/>
    <property type="project" value="UniProtKB-UniRule"/>
</dbReference>
<evidence type="ECO:0000256" key="4">
    <source>
        <dbReference type="ARBA" id="ARBA00022573"/>
    </source>
</evidence>
<feature type="domain" description="CobB/CobQ-like glutamine amidotransferase" evidence="10">
    <location>
        <begin position="265"/>
        <end position="453"/>
    </location>
</feature>
<sequence>MIQGTASDVGKSLLVAGLCRAYARRGLQVRPFKAQNMSNNAAVTADSDAAPDPDGQQPHGERPQGEIGRAQALQARACGVPPSIHMNPVLLKPQTNVGSQVVLRGRSLGNCPARTYHQMRQGMMPAILDSFERTCAEADLVLVEGAGSGAEVYLRQCDITNMYFAERAEVPVVIVGDLDKGGTMASLVGTWLLLDQADRDRVVGYLVNKFRGDFSLFEPACATITEHTGWPFLGVVRWFEGAHRLPAEDSLALERPAETSGGTVNIAIPRLSRVANFDDLDPLAAEPAVNLRWIQPGQPIPATTDVIILPGSKATRADLETLRREGWDIDILAHVRRGGRVLGLCAGFQMLGRVVRDPDGIEGPPGETPGLGLLEIETTIGGDKRLLELDAQDRHSGCRLTGYEMHMGRTTGAGLEHPWLALDAAGRTRPEGAVSADGRVMGGYVHGIFASDAFRAHWLEQIGARAAQIDFEARIEAALDALADHCEANLDLDALLALAR</sequence>
<dbReference type="EMBL" id="NRSJ01000006">
    <property type="protein sequence ID" value="MBK1703936.1"/>
    <property type="molecule type" value="Genomic_DNA"/>
</dbReference>
<dbReference type="Gene3D" id="3.40.50.300">
    <property type="entry name" value="P-loop containing nucleotide triphosphate hydrolases"/>
    <property type="match status" value="1"/>
</dbReference>
<comment type="function">
    <text evidence="6 7">Catalyzes amidations at positions B, D, E, and G on adenosylcobyrinic A,C-diamide. NH(2) groups are provided by glutamine, and one molecule of ATP is hydrogenolyzed for each amidation.</text>
</comment>
<dbReference type="HAMAP" id="MF_00028">
    <property type="entry name" value="CobQ"/>
    <property type="match status" value="1"/>
</dbReference>
<dbReference type="PANTHER" id="PTHR21343">
    <property type="entry name" value="DETHIOBIOTIN SYNTHETASE"/>
    <property type="match status" value="1"/>
</dbReference>